<dbReference type="Gene3D" id="2.30.42.10">
    <property type="match status" value="3"/>
</dbReference>
<feature type="domain" description="PDZ" evidence="5">
    <location>
        <begin position="11"/>
        <end position="94"/>
    </location>
</feature>
<dbReference type="OrthoDB" id="10009200at2759"/>
<keyword evidence="2" id="KW-1003">Cell membrane</keyword>
<dbReference type="CDD" id="cd06768">
    <property type="entry name" value="PDZ_NHERF-like"/>
    <property type="match status" value="1"/>
</dbReference>
<feature type="region of interest" description="Disordered" evidence="4">
    <location>
        <begin position="355"/>
        <end position="388"/>
    </location>
</feature>
<dbReference type="GO" id="GO:0072659">
    <property type="term" value="P:protein localization to plasma membrane"/>
    <property type="evidence" value="ECO:0007669"/>
    <property type="project" value="TreeGrafter"/>
</dbReference>
<reference evidence="6 7" key="1">
    <citation type="submission" date="2020-03" db="EMBL/GenBank/DDBJ databases">
        <title>Dissostichus mawsoni Genome sequencing and assembly.</title>
        <authorList>
            <person name="Park H."/>
        </authorList>
    </citation>
    <scope>NUCLEOTIDE SEQUENCE [LARGE SCALE GENOMIC DNA]</scope>
    <source>
        <strain evidence="6">DM0001</strain>
        <tissue evidence="6">Muscle</tissue>
    </source>
</reference>
<dbReference type="GO" id="GO:0043495">
    <property type="term" value="F:protein-membrane adaptor activity"/>
    <property type="evidence" value="ECO:0007669"/>
    <property type="project" value="TreeGrafter"/>
</dbReference>
<comment type="subcellular location">
    <subcellularLocation>
        <location evidence="1">Cell membrane</location>
    </subcellularLocation>
</comment>
<dbReference type="EMBL" id="JAAKFY010000013">
    <property type="protein sequence ID" value="KAF3847304.1"/>
    <property type="molecule type" value="Genomic_DNA"/>
</dbReference>
<dbReference type="AlphaFoldDB" id="A0A7J5YCW8"/>
<gene>
    <name evidence="6" type="ORF">F7725_020332</name>
</gene>
<evidence type="ECO:0000256" key="4">
    <source>
        <dbReference type="SAM" id="MobiDB-lite"/>
    </source>
</evidence>
<evidence type="ECO:0000259" key="5">
    <source>
        <dbReference type="PROSITE" id="PS50106"/>
    </source>
</evidence>
<dbReference type="Proteomes" id="UP000518266">
    <property type="component" value="Unassembled WGS sequence"/>
</dbReference>
<organism evidence="6 7">
    <name type="scientific">Dissostichus mawsoni</name>
    <name type="common">Antarctic cod</name>
    <dbReference type="NCBI Taxonomy" id="36200"/>
    <lineage>
        <taxon>Eukaryota</taxon>
        <taxon>Metazoa</taxon>
        <taxon>Chordata</taxon>
        <taxon>Craniata</taxon>
        <taxon>Vertebrata</taxon>
        <taxon>Euteleostomi</taxon>
        <taxon>Actinopterygii</taxon>
        <taxon>Neopterygii</taxon>
        <taxon>Teleostei</taxon>
        <taxon>Neoteleostei</taxon>
        <taxon>Acanthomorphata</taxon>
        <taxon>Eupercaria</taxon>
        <taxon>Perciformes</taxon>
        <taxon>Notothenioidei</taxon>
        <taxon>Nototheniidae</taxon>
        <taxon>Dissostichus</taxon>
    </lineage>
</organism>
<accession>A0A7J5YCW8</accession>
<dbReference type="PROSITE" id="PS50106">
    <property type="entry name" value="PDZ"/>
    <property type="match status" value="2"/>
</dbReference>
<feature type="non-terminal residue" evidence="6">
    <location>
        <position position="388"/>
    </location>
</feature>
<dbReference type="InterPro" id="IPR041489">
    <property type="entry name" value="PDZ_6"/>
</dbReference>
<evidence type="ECO:0000313" key="6">
    <source>
        <dbReference type="EMBL" id="KAF3847304.1"/>
    </source>
</evidence>
<dbReference type="InterPro" id="IPR001478">
    <property type="entry name" value="PDZ"/>
</dbReference>
<evidence type="ECO:0000256" key="3">
    <source>
        <dbReference type="ARBA" id="ARBA00022737"/>
    </source>
</evidence>
<keyword evidence="2" id="KW-0472">Membrane</keyword>
<dbReference type="InterPro" id="IPR051067">
    <property type="entry name" value="NHER"/>
</dbReference>
<dbReference type="GO" id="GO:0005102">
    <property type="term" value="F:signaling receptor binding"/>
    <property type="evidence" value="ECO:0007669"/>
    <property type="project" value="TreeGrafter"/>
</dbReference>
<evidence type="ECO:0000313" key="7">
    <source>
        <dbReference type="Proteomes" id="UP000518266"/>
    </source>
</evidence>
<dbReference type="InterPro" id="IPR036034">
    <property type="entry name" value="PDZ_sf"/>
</dbReference>
<protein>
    <recommendedName>
        <fullName evidence="5">PDZ domain-containing protein</fullName>
    </recommendedName>
</protein>
<proteinExistence type="predicted"/>
<evidence type="ECO:0000256" key="1">
    <source>
        <dbReference type="ARBA" id="ARBA00004236"/>
    </source>
</evidence>
<comment type="caution">
    <text evidence="6">The sequence shown here is derived from an EMBL/GenBank/DDBJ whole genome shotgun (WGS) entry which is preliminary data.</text>
</comment>
<dbReference type="GO" id="GO:0016324">
    <property type="term" value="C:apical plasma membrane"/>
    <property type="evidence" value="ECO:0007669"/>
    <property type="project" value="TreeGrafter"/>
</dbReference>
<feature type="domain" description="PDZ" evidence="5">
    <location>
        <begin position="268"/>
        <end position="324"/>
    </location>
</feature>
<dbReference type="SUPFAM" id="SSF50156">
    <property type="entry name" value="PDZ domain-like"/>
    <property type="match status" value="3"/>
</dbReference>
<dbReference type="PANTHER" id="PTHR14191">
    <property type="entry name" value="PDZ DOMAIN CONTAINING PROTEIN"/>
    <property type="match status" value="1"/>
</dbReference>
<dbReference type="Pfam" id="PF17820">
    <property type="entry name" value="PDZ_6"/>
    <property type="match status" value="2"/>
</dbReference>
<keyword evidence="3" id="KW-0677">Repeat</keyword>
<name>A0A7J5YCW8_DISMA</name>
<dbReference type="PANTHER" id="PTHR14191:SF20">
    <property type="entry name" value="NA(+)_H(+) EXCHANGE REGULATORY COFACTOR NHE-RF4"/>
    <property type="match status" value="1"/>
</dbReference>
<evidence type="ECO:0000256" key="2">
    <source>
        <dbReference type="ARBA" id="ARBA00022475"/>
    </source>
</evidence>
<keyword evidence="7" id="KW-1185">Reference proteome</keyword>
<sequence length="388" mass="42904">MVINDPGEPGAHTLPAEAHGGQSFGFYLQTDKSSRSFEIRHVDPWSPAGHSGLQDGDRVLEVNEEYVDNTDFSRIVRKIQSCGFHLFLLVLRREEYEQAVSMGGDLQKLARASKGERWSRTRLCHISRHPEHGLGMTIVSVEVTGGPAERAGVCYGDRLMWINGVRVSTLTHSTLDRTVRLWFPPLSFMGVCSVGLMMCVTHAVCWFSVEEEWGLSDVLVIDPDSESCNVRRKMPTLPVAAECCGLPYTTKTLHLTRETGGARRIVHVLREIDVGSPAEGAGMEDGDLLLAVNGKPIESMEHEDIVKEVRQSGEAVILTTISIPGRDFYREIGISPLLFYDECSVKDNRQRAVSHCTKNQSETPLKHGDGSPTYPTECVPDQSGTLPT</sequence>
<dbReference type="SMART" id="SM00228">
    <property type="entry name" value="PDZ"/>
    <property type="match status" value="3"/>
</dbReference>